<comment type="caution">
    <text evidence="6">The sequence shown here is derived from an EMBL/GenBank/DDBJ whole genome shotgun (WGS) entry which is preliminary data.</text>
</comment>
<dbReference type="Gene3D" id="2.60.40.150">
    <property type="entry name" value="C2 domain"/>
    <property type="match status" value="1"/>
</dbReference>
<organism evidence="6 7">
    <name type="scientific">Aphanomyces euteiches</name>
    <dbReference type="NCBI Taxonomy" id="100861"/>
    <lineage>
        <taxon>Eukaryota</taxon>
        <taxon>Sar</taxon>
        <taxon>Stramenopiles</taxon>
        <taxon>Oomycota</taxon>
        <taxon>Saprolegniomycetes</taxon>
        <taxon>Saprolegniales</taxon>
        <taxon>Verrucalvaceae</taxon>
        <taxon>Aphanomyces</taxon>
    </lineage>
</organism>
<feature type="domain" description="Protein kinase" evidence="5">
    <location>
        <begin position="210"/>
        <end position="502"/>
    </location>
</feature>
<dbReference type="InterPro" id="IPR000008">
    <property type="entry name" value="C2_dom"/>
</dbReference>
<feature type="domain" description="C2" evidence="4">
    <location>
        <begin position="1"/>
        <end position="102"/>
    </location>
</feature>
<dbReference type="VEuPathDB" id="FungiDB:AeMF1_014041"/>
<dbReference type="CDD" id="cd00030">
    <property type="entry name" value="C2"/>
    <property type="match status" value="1"/>
</dbReference>
<evidence type="ECO:0008006" key="8">
    <source>
        <dbReference type="Google" id="ProtNLM"/>
    </source>
</evidence>
<feature type="region of interest" description="Disordered" evidence="3">
    <location>
        <begin position="130"/>
        <end position="226"/>
    </location>
</feature>
<name>A0A6G0WVM4_9STRA</name>
<keyword evidence="2" id="KW-0067">ATP-binding</keyword>
<feature type="compositionally biased region" description="Polar residues" evidence="3">
    <location>
        <begin position="144"/>
        <end position="156"/>
    </location>
</feature>
<dbReference type="InterPro" id="IPR011009">
    <property type="entry name" value="Kinase-like_dom_sf"/>
</dbReference>
<dbReference type="SUPFAM" id="SSF56112">
    <property type="entry name" value="Protein kinase-like (PK-like)"/>
    <property type="match status" value="1"/>
</dbReference>
<dbReference type="InterPro" id="IPR001245">
    <property type="entry name" value="Ser-Thr/Tyr_kinase_cat_dom"/>
</dbReference>
<evidence type="ECO:0000256" key="3">
    <source>
        <dbReference type="SAM" id="MobiDB-lite"/>
    </source>
</evidence>
<dbReference type="SUPFAM" id="SSF49562">
    <property type="entry name" value="C2 domain (Calcium/lipid-binding domain, CaLB)"/>
    <property type="match status" value="1"/>
</dbReference>
<dbReference type="Pfam" id="PF00168">
    <property type="entry name" value="C2"/>
    <property type="match status" value="1"/>
</dbReference>
<sequence length="512" mass="57108">MELHMHVFEAKGLINKGSFLGKQSPYCTIKVAGQKFKTNVNIHGGCNPVFNQEFTIENVQRDHDFQIEVKGHRTNLPKTHLGVYGAKVELALNESLGQSKWYTLKNINKPNTDAGQLLMRMEYRSMAAARNTTTREGALASLPVRTTSVPTSNRGVQPSDKGFNHFNSAPRPLRPSSDSVGSSNGSARSGTSTGPRVRPTSRITLTRPPVRPSEVSANGASSPRSDEIDWTDYEELRPYRHFYIYPSTVTIIRQVNTDYMKTQLGHFGGEHVMVKSLKVPSERQTLIKEVIALSKVDCPKILAFVGFYIDPAAGGLHCITYHALANPPTLRELLNRMGPRLKFSEKLQFAIDVAEALEYMHAQLMMHRGIRAENVMLTKRRQAVLSGFGTCRDKSYDQTLTVGVGDIQWSAPEMLLDGEYAEKVDVYSFGVLLVEIETGKIPFEEVSKRMTRTELSNAIVTGKLRPSPSAGCPPPYKRVIDLCIQFDSQLRPTMSEVLDLLLEIQQNVPLNE</sequence>
<dbReference type="Proteomes" id="UP000481153">
    <property type="component" value="Unassembled WGS sequence"/>
</dbReference>
<dbReference type="SMART" id="SM00239">
    <property type="entry name" value="C2"/>
    <property type="match status" value="1"/>
</dbReference>
<dbReference type="InterPro" id="IPR051681">
    <property type="entry name" value="Ser/Thr_Kinases-Pseudokinases"/>
</dbReference>
<accession>A0A6G0WVM4</accession>
<proteinExistence type="predicted"/>
<dbReference type="PROSITE" id="PS50011">
    <property type="entry name" value="PROTEIN_KINASE_DOM"/>
    <property type="match status" value="1"/>
</dbReference>
<keyword evidence="7" id="KW-1185">Reference proteome</keyword>
<dbReference type="EMBL" id="VJMJ01000141">
    <property type="protein sequence ID" value="KAF0731528.1"/>
    <property type="molecule type" value="Genomic_DNA"/>
</dbReference>
<reference evidence="6 7" key="1">
    <citation type="submission" date="2019-07" db="EMBL/GenBank/DDBJ databases">
        <title>Genomics analysis of Aphanomyces spp. identifies a new class of oomycete effector associated with host adaptation.</title>
        <authorList>
            <person name="Gaulin E."/>
        </authorList>
    </citation>
    <scope>NUCLEOTIDE SEQUENCE [LARGE SCALE GENOMIC DNA]</scope>
    <source>
        <strain evidence="6 7">ATCC 201684</strain>
    </source>
</reference>
<keyword evidence="1" id="KW-0547">Nucleotide-binding</keyword>
<dbReference type="PANTHER" id="PTHR44329:SF298">
    <property type="entry name" value="MIXED LINEAGE KINASE DOMAIN-LIKE PROTEIN"/>
    <property type="match status" value="1"/>
</dbReference>
<gene>
    <name evidence="6" type="ORF">Ae201684_011153</name>
</gene>
<dbReference type="AlphaFoldDB" id="A0A6G0WVM4"/>
<dbReference type="Pfam" id="PF07714">
    <property type="entry name" value="PK_Tyr_Ser-Thr"/>
    <property type="match status" value="1"/>
</dbReference>
<dbReference type="GO" id="GO:0004674">
    <property type="term" value="F:protein serine/threonine kinase activity"/>
    <property type="evidence" value="ECO:0007669"/>
    <property type="project" value="TreeGrafter"/>
</dbReference>
<evidence type="ECO:0000256" key="2">
    <source>
        <dbReference type="ARBA" id="ARBA00022840"/>
    </source>
</evidence>
<dbReference type="Gene3D" id="1.10.510.10">
    <property type="entry name" value="Transferase(Phosphotransferase) domain 1"/>
    <property type="match status" value="1"/>
</dbReference>
<evidence type="ECO:0000313" key="7">
    <source>
        <dbReference type="Proteomes" id="UP000481153"/>
    </source>
</evidence>
<dbReference type="PROSITE" id="PS50004">
    <property type="entry name" value="C2"/>
    <property type="match status" value="1"/>
</dbReference>
<protein>
    <recommendedName>
        <fullName evidence="8">Protein kinase domain-containing protein</fullName>
    </recommendedName>
</protein>
<dbReference type="InterPro" id="IPR000719">
    <property type="entry name" value="Prot_kinase_dom"/>
</dbReference>
<dbReference type="PANTHER" id="PTHR44329">
    <property type="entry name" value="SERINE/THREONINE-PROTEIN KINASE TNNI3K-RELATED"/>
    <property type="match status" value="1"/>
</dbReference>
<feature type="compositionally biased region" description="Low complexity" evidence="3">
    <location>
        <begin position="176"/>
        <end position="190"/>
    </location>
</feature>
<evidence type="ECO:0000259" key="5">
    <source>
        <dbReference type="PROSITE" id="PS50011"/>
    </source>
</evidence>
<evidence type="ECO:0000256" key="1">
    <source>
        <dbReference type="ARBA" id="ARBA00022741"/>
    </source>
</evidence>
<dbReference type="InterPro" id="IPR035892">
    <property type="entry name" value="C2_domain_sf"/>
</dbReference>
<dbReference type="GO" id="GO:0005524">
    <property type="term" value="F:ATP binding"/>
    <property type="evidence" value="ECO:0007669"/>
    <property type="project" value="UniProtKB-KW"/>
</dbReference>
<evidence type="ECO:0000259" key="4">
    <source>
        <dbReference type="PROSITE" id="PS50004"/>
    </source>
</evidence>
<evidence type="ECO:0000313" key="6">
    <source>
        <dbReference type="EMBL" id="KAF0731528.1"/>
    </source>
</evidence>